<reference evidence="3 4" key="1">
    <citation type="journal article" date="2018" name="Biotechnol. Biofuels">
        <title>Integrative visual omics of the white-rot fungus Polyporus brumalis exposes the biotechnological potential of its oxidative enzymes for delignifying raw plant biomass.</title>
        <authorList>
            <person name="Miyauchi S."/>
            <person name="Rancon A."/>
            <person name="Drula E."/>
            <person name="Hage H."/>
            <person name="Chaduli D."/>
            <person name="Favel A."/>
            <person name="Grisel S."/>
            <person name="Henrissat B."/>
            <person name="Herpoel-Gimbert I."/>
            <person name="Ruiz-Duenas F.J."/>
            <person name="Chevret D."/>
            <person name="Hainaut M."/>
            <person name="Lin J."/>
            <person name="Wang M."/>
            <person name="Pangilinan J."/>
            <person name="Lipzen A."/>
            <person name="Lesage-Meessen L."/>
            <person name="Navarro D."/>
            <person name="Riley R."/>
            <person name="Grigoriev I.V."/>
            <person name="Zhou S."/>
            <person name="Raouche S."/>
            <person name="Rosso M.N."/>
        </authorList>
    </citation>
    <scope>NUCLEOTIDE SEQUENCE [LARGE SCALE GENOMIC DNA]</scope>
    <source>
        <strain evidence="3 4">BRFM 1820</strain>
    </source>
</reference>
<sequence>MPETAQQSSPFNKKKHKNNDPAKLHTKSAPTAQQTRKILMSDGADCSIWMGFTQFMTQYLPGARAIPEEKAQKVQDAFNKALGLTRGKDGRMVKKDGTLTEKEWSQAWETVANDKTPPIELCPGFILHLSEDASDSGDTTKLRIDGSLISKSDGARIKDGKEGNKPNWSLQRLPIEFKRGGTSNDPFDDNPTHKHESDSVDRKGVYGQLMTYAERVFVHQHRKHLFFLFINGPEFRVMFFDHGGVIATEAIDYISFVEGTAALLTFLHAFHELEAGPQGIDTTAALLAPTSCGYRRMDELKTAHPKDLAHHARYIDDASTIPEPFLDSSNPSAAFDATECGDPEKQCQGRRCQHKDPDALPVFTYVRDAFRKSLENDAPRYMVKVGEHRYLIGNCVNDPPTSLVGRGTKGYVALEWETQRFVFLKDTWRSYYVGIKPEGEILQELNKQGVRNVPTVIAHGDVEDQETETTNYSPITGKRTVEAFVPYIQSVQEKKKVERRAVTKVGRMKKNAASTRGTPADTSEGSKGGGGTKRTADERTAEDNLQQGQGLRHLIHYRLVLREVCLPLTEITSSKQLVILIIDSIVAHETAYKSCNSVHRDVSFGNMLICPSVKEYAVVWKGLLADWELAKDWTVTRALQPERTGTWHFMSRHILTHANQIVTIPDELESFVHVLIYAAVRLVHHNISDIRGFINYYFDGYVLTEDGYGCPAGKRICITEAKLDDSEKDILFRAENTEPADHPLNALVHELLALIGTRYTVLEWERAASKSEKRVVSSPTPSPDMTMQWDNYADLNSDNEEETESVDGDMDIDESSGKGLARQTTGEGRTQRPPSPATIASAKSLEKHSTIRLLLQRYLDKYTWPANDRVRDRLEKYTPRPRDSLSEVEDTNRKKTRTDSGPKPTAASSYKKRGRKTTIRSTRQKTSSCESLSGQDNQGTGALSSLPVASSSGGTRVTHSDTSRVKNDDPGPIAPRAGPSSAMSGPSGHPSGSVGQSKPKVTRTYSTRPKRAGRR</sequence>
<feature type="region of interest" description="Disordered" evidence="1">
    <location>
        <begin position="770"/>
        <end position="844"/>
    </location>
</feature>
<dbReference type="InterPro" id="IPR011009">
    <property type="entry name" value="Kinase-like_dom_sf"/>
</dbReference>
<feature type="compositionally biased region" description="Acidic residues" evidence="1">
    <location>
        <begin position="797"/>
        <end position="814"/>
    </location>
</feature>
<dbReference type="EMBL" id="KZ857398">
    <property type="protein sequence ID" value="RDX50616.1"/>
    <property type="molecule type" value="Genomic_DNA"/>
</dbReference>
<dbReference type="PANTHER" id="PTHR38248">
    <property type="entry name" value="FUNK1 6"/>
    <property type="match status" value="1"/>
</dbReference>
<feature type="compositionally biased region" description="Basic and acidic residues" evidence="1">
    <location>
        <begin position="958"/>
        <end position="969"/>
    </location>
</feature>
<name>A0A371DDM2_9APHY</name>
<feature type="compositionally biased region" description="Basic and acidic residues" evidence="1">
    <location>
        <begin position="190"/>
        <end position="200"/>
    </location>
</feature>
<keyword evidence="4" id="KW-1185">Reference proteome</keyword>
<accession>A0A371DDM2</accession>
<feature type="compositionally biased region" description="Basic and acidic residues" evidence="1">
    <location>
        <begin position="875"/>
        <end position="900"/>
    </location>
</feature>
<evidence type="ECO:0000256" key="1">
    <source>
        <dbReference type="SAM" id="MobiDB-lite"/>
    </source>
</evidence>
<evidence type="ECO:0000313" key="4">
    <source>
        <dbReference type="Proteomes" id="UP000256964"/>
    </source>
</evidence>
<feature type="compositionally biased region" description="Low complexity" evidence="1">
    <location>
        <begin position="974"/>
        <end position="997"/>
    </location>
</feature>
<dbReference type="PANTHER" id="PTHR38248:SF2">
    <property type="entry name" value="FUNK1 11"/>
    <property type="match status" value="1"/>
</dbReference>
<protein>
    <recommendedName>
        <fullName evidence="2">Fungal-type protein kinase domain-containing protein</fullName>
    </recommendedName>
</protein>
<dbReference type="Pfam" id="PF17667">
    <property type="entry name" value="Pkinase_fungal"/>
    <property type="match status" value="1"/>
</dbReference>
<dbReference type="SUPFAM" id="SSF56112">
    <property type="entry name" value="Protein kinase-like (PK-like)"/>
    <property type="match status" value="1"/>
</dbReference>
<feature type="region of interest" description="Disordered" evidence="1">
    <location>
        <begin position="180"/>
        <end position="200"/>
    </location>
</feature>
<dbReference type="InterPro" id="IPR040976">
    <property type="entry name" value="Pkinase_fungal"/>
</dbReference>
<feature type="region of interest" description="Disordered" evidence="1">
    <location>
        <begin position="875"/>
        <end position="1015"/>
    </location>
</feature>
<feature type="compositionally biased region" description="Polar residues" evidence="1">
    <location>
        <begin position="512"/>
        <end position="521"/>
    </location>
</feature>
<dbReference type="AlphaFoldDB" id="A0A371DDM2"/>
<evidence type="ECO:0000259" key="2">
    <source>
        <dbReference type="Pfam" id="PF17667"/>
    </source>
</evidence>
<feature type="region of interest" description="Disordered" evidence="1">
    <location>
        <begin position="499"/>
        <end position="545"/>
    </location>
</feature>
<dbReference type="Proteomes" id="UP000256964">
    <property type="component" value="Unassembled WGS sequence"/>
</dbReference>
<feature type="compositionally biased region" description="Polar residues" evidence="1">
    <location>
        <begin position="919"/>
        <end position="957"/>
    </location>
</feature>
<feature type="region of interest" description="Disordered" evidence="1">
    <location>
        <begin position="1"/>
        <end position="33"/>
    </location>
</feature>
<feature type="compositionally biased region" description="Polar residues" evidence="1">
    <location>
        <begin position="1"/>
        <end position="11"/>
    </location>
</feature>
<organism evidence="3 4">
    <name type="scientific">Lentinus brumalis</name>
    <dbReference type="NCBI Taxonomy" id="2498619"/>
    <lineage>
        <taxon>Eukaryota</taxon>
        <taxon>Fungi</taxon>
        <taxon>Dikarya</taxon>
        <taxon>Basidiomycota</taxon>
        <taxon>Agaricomycotina</taxon>
        <taxon>Agaricomycetes</taxon>
        <taxon>Polyporales</taxon>
        <taxon>Polyporaceae</taxon>
        <taxon>Lentinus</taxon>
    </lineage>
</organism>
<gene>
    <name evidence="3" type="ORF">OH76DRAFT_1348611</name>
</gene>
<feature type="compositionally biased region" description="Polar residues" evidence="1">
    <location>
        <begin position="777"/>
        <end position="789"/>
    </location>
</feature>
<dbReference type="OrthoDB" id="2752833at2759"/>
<dbReference type="Gene3D" id="1.10.510.10">
    <property type="entry name" value="Transferase(Phosphotransferase) domain 1"/>
    <property type="match status" value="1"/>
</dbReference>
<proteinExistence type="predicted"/>
<evidence type="ECO:0000313" key="3">
    <source>
        <dbReference type="EMBL" id="RDX50616.1"/>
    </source>
</evidence>
<feature type="domain" description="Fungal-type protein kinase" evidence="2">
    <location>
        <begin position="400"/>
        <end position="677"/>
    </location>
</feature>